<dbReference type="Gene3D" id="1.50.10.100">
    <property type="entry name" value="Chondroitin AC/alginate lyase"/>
    <property type="match status" value="1"/>
</dbReference>
<evidence type="ECO:0000259" key="4">
    <source>
        <dbReference type="Pfam" id="PF05426"/>
    </source>
</evidence>
<keyword evidence="6" id="KW-1185">Reference proteome</keyword>
<dbReference type="Proteomes" id="UP000198984">
    <property type="component" value="Unassembled WGS sequence"/>
</dbReference>
<keyword evidence="2 5" id="KW-0456">Lyase</keyword>
<dbReference type="GO" id="GO:0042597">
    <property type="term" value="C:periplasmic space"/>
    <property type="evidence" value="ECO:0007669"/>
    <property type="project" value="InterPro"/>
</dbReference>
<dbReference type="STRING" id="573321.SAMN04488505_108151"/>
<proteinExistence type="predicted"/>
<evidence type="ECO:0000256" key="3">
    <source>
        <dbReference type="SAM" id="SignalP"/>
    </source>
</evidence>
<dbReference type="Gene3D" id="2.70.98.70">
    <property type="match status" value="1"/>
</dbReference>
<evidence type="ECO:0000313" key="6">
    <source>
        <dbReference type="Proteomes" id="UP000198984"/>
    </source>
</evidence>
<dbReference type="GO" id="GO:0016829">
    <property type="term" value="F:lyase activity"/>
    <property type="evidence" value="ECO:0007669"/>
    <property type="project" value="UniProtKB-KW"/>
</dbReference>
<accession>A0A1H8DZY9</accession>
<reference evidence="5 6" key="1">
    <citation type="submission" date="2016-10" db="EMBL/GenBank/DDBJ databases">
        <authorList>
            <person name="de Groot N.N."/>
        </authorList>
    </citation>
    <scope>NUCLEOTIDE SEQUENCE [LARGE SCALE GENOMIC DNA]</scope>
    <source>
        <strain evidence="5 6">DSM 21039</strain>
    </source>
</reference>
<sequence>MKFLWLLTLGCCITIQLQAQLTEPVGKADLSDWQGGAYRYPDGRQYNHGFRIINEGVHDWTKFYGISFQVFADKPVNVEVVIKVPGYEKDNIYPEIAAAIPLAGTGWQRVVVPWRQFRISEAQRTKALQAVKELIIRAAGARVRDVQLTKGEVIAITTPVMGKSAQPGTTATYILSVGNTTQEKQSVSLQAAHYGWESMQTTLEPALLELAPGETKTCTVKVKVTDRSPAGSREKQVISVLANGRTLADAGITLITASALPYPNILHTAERWQQVRGKVAHYAWAKAAQDKYVDLADKWQVPEPASRIGTDNADKGLHLFNTQEEFNFMAAGIAYQLTGNKQYAEKVALFLRRLSNPESGYPKTLRACHQSFVQEGHFFQHIAMAYDMIVPSGVLTQKDLADIENTFRLFIETVNLGARGGAINNWQLSEETGALYCALALQDWHLAEGIFSGPCGITDHLSNGVMNDGWWYECSISYNVWCASEFSQIALALEPWGINFKDMRLPSGTTRYYSLMPDMMQPGLYGMNFDKWGPVTKNSTGIKDMWDALPPFTDYRGIMFAVNDAQENLVTGQPFELAYYLYHDPEYAAIIRRSNDRDLLYGMPELPQVSSVLTGKSAFADNMGIVMLRSNKSGRPQREQIQAALHYGTHGGFHGHFDRTNLLNLSRYGRSFYNPEMVWYGYGNFMYKFYVQTSMSKNMVVVDQKMQEPVESHRTLFYTGSKMQATVVETKARWSNPPYGGMQYEERGGISFAEKCWQEGRSVPTPAGAPAYGAVTGYTEPVFQRRLMIVTDDYVVLADYVKAQQEHTYDWLFNAKGFKGITANKKQFARHTAQMNTDPLGSAQFITDCSWWNVSGAAKASFSTCWGKDCDNSGTRAPNSEDGVLQLDVYNAWPLQKEIMTATTPEDHGISNQVVYTIKGDGRTLKTDSTGAWILGTADLDLPLNNVKQLSLELRLGAASNSALFWGNAIIVLQNGKNIPLSSLPVTYTNIRQPGVENKDYLGGPVKLSGDSMFTALAATPADVLQPAVVSIDLSSIKAVRLKVKLGSDYPFGDETPRRKTYAVRSKGRQAVYLSVIEPYENKAVIKSVQATAAGKLRVELLDGRVQEFNISHLEQETEKVKVAMTEKNGAAITKEETF</sequence>
<feature type="chain" id="PRO_5011514162" evidence="3">
    <location>
        <begin position="20"/>
        <end position="1139"/>
    </location>
</feature>
<keyword evidence="1 3" id="KW-0732">Signal</keyword>
<dbReference type="AlphaFoldDB" id="A0A1H8DZY9"/>
<evidence type="ECO:0000256" key="1">
    <source>
        <dbReference type="ARBA" id="ARBA00022729"/>
    </source>
</evidence>
<dbReference type="PANTHER" id="PTHR39210:SF1">
    <property type="entry name" value="HEPARIN-SULFATE LYASE"/>
    <property type="match status" value="1"/>
</dbReference>
<evidence type="ECO:0000256" key="2">
    <source>
        <dbReference type="ARBA" id="ARBA00023239"/>
    </source>
</evidence>
<dbReference type="InterPro" id="IPR008929">
    <property type="entry name" value="Chondroitin_lyas"/>
</dbReference>
<gene>
    <name evidence="5" type="ORF">SAMN04488505_108151</name>
</gene>
<dbReference type="InterPro" id="IPR008397">
    <property type="entry name" value="Alginate_lyase_dom"/>
</dbReference>
<organism evidence="5 6">
    <name type="scientific">Chitinophaga rupis</name>
    <dbReference type="NCBI Taxonomy" id="573321"/>
    <lineage>
        <taxon>Bacteria</taxon>
        <taxon>Pseudomonadati</taxon>
        <taxon>Bacteroidota</taxon>
        <taxon>Chitinophagia</taxon>
        <taxon>Chitinophagales</taxon>
        <taxon>Chitinophagaceae</taxon>
        <taxon>Chitinophaga</taxon>
    </lineage>
</organism>
<dbReference type="RefSeq" id="WP_089918804.1">
    <property type="nucleotide sequence ID" value="NZ_FOBB01000008.1"/>
</dbReference>
<dbReference type="PANTHER" id="PTHR39210">
    <property type="entry name" value="HEPARIN-SULFATE LYASE"/>
    <property type="match status" value="1"/>
</dbReference>
<name>A0A1H8DZY9_9BACT</name>
<dbReference type="EMBL" id="FOBB01000008">
    <property type="protein sequence ID" value="SEN12889.1"/>
    <property type="molecule type" value="Genomic_DNA"/>
</dbReference>
<protein>
    <submittedName>
        <fullName evidence="5">Alginate lyase</fullName>
    </submittedName>
</protein>
<evidence type="ECO:0000313" key="5">
    <source>
        <dbReference type="EMBL" id="SEN12889.1"/>
    </source>
</evidence>
<feature type="domain" description="Alginate lyase" evidence="4">
    <location>
        <begin position="311"/>
        <end position="449"/>
    </location>
</feature>
<dbReference type="OrthoDB" id="9772435at2"/>
<dbReference type="SUPFAM" id="SSF48230">
    <property type="entry name" value="Chondroitin AC/alginate lyase"/>
    <property type="match status" value="1"/>
</dbReference>
<feature type="signal peptide" evidence="3">
    <location>
        <begin position="1"/>
        <end position="19"/>
    </location>
</feature>
<dbReference type="Pfam" id="PF05426">
    <property type="entry name" value="Alginate_lyase"/>
    <property type="match status" value="1"/>
</dbReference>